<keyword evidence="5" id="KW-0408">Iron</keyword>
<keyword evidence="4" id="KW-0479">Metal-binding</keyword>
<evidence type="ECO:0000313" key="10">
    <source>
        <dbReference type="Proteomes" id="UP000233534"/>
    </source>
</evidence>
<feature type="domain" description="Radical SAM core" evidence="7">
    <location>
        <begin position="13"/>
        <end position="226"/>
    </location>
</feature>
<dbReference type="SFLD" id="SFLDS00029">
    <property type="entry name" value="Radical_SAM"/>
    <property type="match status" value="1"/>
</dbReference>
<dbReference type="InterPro" id="IPR058240">
    <property type="entry name" value="rSAM_sf"/>
</dbReference>
<reference evidence="8 10" key="1">
    <citation type="submission" date="2017-12" db="EMBL/GenBank/DDBJ databases">
        <title>Complete genome sequence of Herbivorax saccincola GGR1, a novel Cellulosome-producing hydrolytic bacterium in a thermophilic biogas plant, established by Illumina and Nanopore MinION sequencing.</title>
        <authorList>
            <person name="Pechtl A."/>
            <person name="Ruckert C."/>
            <person name="Koeck D.E."/>
            <person name="Maus I."/>
            <person name="Winkler A."/>
            <person name="Kalinowski J."/>
            <person name="Puhler A."/>
            <person name="Schwarz W.W."/>
            <person name="Zverlov V.V."/>
            <person name="Schluter A."/>
            <person name="Liebl W."/>
        </authorList>
    </citation>
    <scope>NUCLEOTIDE SEQUENCE [LARGE SCALE GENOMIC DNA]</scope>
    <source>
        <strain evidence="8">GGR1</strain>
        <strain evidence="10">SR1</strain>
    </source>
</reference>
<dbReference type="InterPro" id="IPR007197">
    <property type="entry name" value="rSAM"/>
</dbReference>
<dbReference type="PROSITE" id="PS51257">
    <property type="entry name" value="PROKAR_LIPOPROTEIN"/>
    <property type="match status" value="1"/>
</dbReference>
<evidence type="ECO:0000256" key="5">
    <source>
        <dbReference type="ARBA" id="ARBA00023004"/>
    </source>
</evidence>
<dbReference type="Proteomes" id="UP000233534">
    <property type="component" value="Chromosome"/>
</dbReference>
<reference evidence="9 11" key="2">
    <citation type="journal article" date="2018" name="Syst. Appl. Microbiol.">
        <title>Characterization and high-quality draft genome sequence of Herbivorax saccincola A7, an anaerobic, alkaliphilic, thermophilic, cellulolytic, and xylanolytic bacterium.</title>
        <authorList>
            <person name="Aikawa S."/>
            <person name="Baramee S."/>
            <person name="Sermsathanaswadi J."/>
            <person name="Thianheng P."/>
            <person name="Tachaapaikoon C."/>
            <person name="Shikata A."/>
            <person name="Waeonukul R."/>
            <person name="Pason P."/>
            <person name="Ratanakhanokchai K."/>
            <person name="Kosugi A."/>
        </authorList>
    </citation>
    <scope>NUCLEOTIDE SEQUENCE [LARGE SCALE GENOMIC DNA]</scope>
    <source>
        <strain evidence="9 11">A7</strain>
    </source>
</reference>
<dbReference type="EMBL" id="NEMB01000003">
    <property type="protein sequence ID" value="PQQ67728.1"/>
    <property type="molecule type" value="Genomic_DNA"/>
</dbReference>
<dbReference type="Pfam" id="PF04055">
    <property type="entry name" value="Radical_SAM"/>
    <property type="match status" value="1"/>
</dbReference>
<evidence type="ECO:0000313" key="9">
    <source>
        <dbReference type="EMBL" id="PQQ67728.1"/>
    </source>
</evidence>
<dbReference type="GO" id="GO:0046872">
    <property type="term" value="F:metal ion binding"/>
    <property type="evidence" value="ECO:0007669"/>
    <property type="project" value="UniProtKB-KW"/>
</dbReference>
<dbReference type="GO" id="GO:0043365">
    <property type="term" value="F:[formate-C-acetyltransferase]-activating enzyme activity"/>
    <property type="evidence" value="ECO:0007669"/>
    <property type="project" value="UniProtKB-EC"/>
</dbReference>
<dbReference type="RefSeq" id="WP_101301701.1">
    <property type="nucleotide sequence ID" value="NZ_CP025197.1"/>
</dbReference>
<dbReference type="InterPro" id="IPR013785">
    <property type="entry name" value="Aldolase_TIM"/>
</dbReference>
<dbReference type="OrthoDB" id="9782387at2"/>
<protein>
    <submittedName>
        <fullName evidence="9">Anaerobic ribonucleoside-triphosphate reductase activating protein</fullName>
    </submittedName>
    <submittedName>
        <fullName evidence="8">Pyruvate formate-lyase 1-activating enzyme</fullName>
        <ecNumber evidence="8">1.97.1.4</ecNumber>
    </submittedName>
</protein>
<dbReference type="PANTHER" id="PTHR30352:SF13">
    <property type="entry name" value="GLYCYL-RADICAL ENZYME ACTIVATING ENZYME YJJW-RELATED"/>
    <property type="match status" value="1"/>
</dbReference>
<keyword evidence="10" id="KW-1185">Reference proteome</keyword>
<dbReference type="PANTHER" id="PTHR30352">
    <property type="entry name" value="PYRUVATE FORMATE-LYASE-ACTIVATING ENZYME"/>
    <property type="match status" value="1"/>
</dbReference>
<evidence type="ECO:0000256" key="1">
    <source>
        <dbReference type="ARBA" id="ARBA00001966"/>
    </source>
</evidence>
<comment type="cofactor">
    <cofactor evidence="1">
        <name>[4Fe-4S] cluster</name>
        <dbReference type="ChEBI" id="CHEBI:49883"/>
    </cofactor>
</comment>
<dbReference type="Proteomes" id="UP000239720">
    <property type="component" value="Unassembled WGS sequence"/>
</dbReference>
<keyword evidence="2" id="KW-0004">4Fe-4S</keyword>
<keyword evidence="3" id="KW-0949">S-adenosyl-L-methionine</keyword>
<evidence type="ECO:0000259" key="7">
    <source>
        <dbReference type="PROSITE" id="PS51918"/>
    </source>
</evidence>
<evidence type="ECO:0000256" key="2">
    <source>
        <dbReference type="ARBA" id="ARBA00022485"/>
    </source>
</evidence>
<gene>
    <name evidence="8" type="primary">pflA1</name>
    <name evidence="9" type="ORF">B9R14_13885</name>
    <name evidence="8" type="ORF">HVS_09750</name>
</gene>
<keyword evidence="8" id="KW-0670">Pyruvate</keyword>
<keyword evidence="6" id="KW-0411">Iron-sulfur</keyword>
<organism evidence="8 10">
    <name type="scientific">Acetivibrio saccincola</name>
    <dbReference type="NCBI Taxonomy" id="1677857"/>
    <lineage>
        <taxon>Bacteria</taxon>
        <taxon>Bacillati</taxon>
        <taxon>Bacillota</taxon>
        <taxon>Clostridia</taxon>
        <taxon>Eubacteriales</taxon>
        <taxon>Oscillospiraceae</taxon>
        <taxon>Acetivibrio</taxon>
    </lineage>
</organism>
<dbReference type="EMBL" id="CP025197">
    <property type="protein sequence ID" value="AUG57847.1"/>
    <property type="molecule type" value="Genomic_DNA"/>
</dbReference>
<dbReference type="AlphaFoldDB" id="A0A2K9E260"/>
<dbReference type="EC" id="1.97.1.4" evidence="8"/>
<keyword evidence="8" id="KW-0456">Lyase</keyword>
<evidence type="ECO:0000313" key="11">
    <source>
        <dbReference type="Proteomes" id="UP000239720"/>
    </source>
</evidence>
<dbReference type="InterPro" id="IPR034457">
    <property type="entry name" value="Organic_radical-activating"/>
</dbReference>
<evidence type="ECO:0000256" key="6">
    <source>
        <dbReference type="ARBA" id="ARBA00023014"/>
    </source>
</evidence>
<accession>A0A2K9E260</accession>
<sequence length="226" mass="25217">MKIKALEKNSFVDYPGHLSCVVFTQGCNMNCFYCHNKPLISNEEVKDGIGCEEVLDFLSKRQKFIDAVVISGGEPTLQNGLEDFTRDVRKMGFKVKLDTNGTNPEVVENLISKKLVDYVAMDIKAPLKRYEEFCKVKTDINCIKKSIAILMEGAVDYEFRTTLAPGLGVADILDISEEIKGAKSYIIQRCRMPDGAWFNPAPFTDAIKSISKTVKNIGMRGIEISA</sequence>
<dbReference type="SFLD" id="SFLDG01094">
    <property type="entry name" value="Uncharacterised_Radical_SAM_Su"/>
    <property type="match status" value="1"/>
</dbReference>
<dbReference type="SUPFAM" id="SSF102114">
    <property type="entry name" value="Radical SAM enzymes"/>
    <property type="match status" value="1"/>
</dbReference>
<evidence type="ECO:0000256" key="3">
    <source>
        <dbReference type="ARBA" id="ARBA00022691"/>
    </source>
</evidence>
<dbReference type="CDD" id="cd01335">
    <property type="entry name" value="Radical_SAM"/>
    <property type="match status" value="1"/>
</dbReference>
<dbReference type="KEGG" id="hsc:HVS_09750"/>
<dbReference type="GO" id="GO:0016829">
    <property type="term" value="F:lyase activity"/>
    <property type="evidence" value="ECO:0007669"/>
    <property type="project" value="UniProtKB-KW"/>
</dbReference>
<evidence type="ECO:0000313" key="8">
    <source>
        <dbReference type="EMBL" id="AUG57847.1"/>
    </source>
</evidence>
<dbReference type="PROSITE" id="PS51918">
    <property type="entry name" value="RADICAL_SAM"/>
    <property type="match status" value="1"/>
</dbReference>
<evidence type="ECO:0000256" key="4">
    <source>
        <dbReference type="ARBA" id="ARBA00022723"/>
    </source>
</evidence>
<dbReference type="InterPro" id="IPR012840">
    <property type="entry name" value="NrdG2"/>
</dbReference>
<dbReference type="NCBIfam" id="TIGR02495">
    <property type="entry name" value="NrdG2"/>
    <property type="match status" value="1"/>
</dbReference>
<name>A0A2K9E260_9FIRM</name>
<dbReference type="GO" id="GO:0051539">
    <property type="term" value="F:4 iron, 4 sulfur cluster binding"/>
    <property type="evidence" value="ECO:0007669"/>
    <property type="project" value="UniProtKB-KW"/>
</dbReference>
<keyword evidence="8" id="KW-0560">Oxidoreductase</keyword>
<proteinExistence type="predicted"/>
<dbReference type="Gene3D" id="3.20.20.70">
    <property type="entry name" value="Aldolase class I"/>
    <property type="match status" value="1"/>
</dbReference>